<dbReference type="Gene3D" id="3.60.10.10">
    <property type="entry name" value="Endonuclease/exonuclease/phosphatase"/>
    <property type="match status" value="1"/>
</dbReference>
<dbReference type="InterPro" id="IPR036691">
    <property type="entry name" value="Endo/exonu/phosph_ase_sf"/>
</dbReference>
<dbReference type="Proteomes" id="UP001281410">
    <property type="component" value="Unassembled WGS sequence"/>
</dbReference>
<keyword evidence="3" id="KW-1185">Reference proteome</keyword>
<name>A0AAE0B7K4_9ROSI</name>
<dbReference type="AlphaFoldDB" id="A0AAE0B7K4"/>
<evidence type="ECO:0000313" key="2">
    <source>
        <dbReference type="EMBL" id="KAK3231506.1"/>
    </source>
</evidence>
<dbReference type="EMBL" id="JANJYJ010000001">
    <property type="protein sequence ID" value="KAK3231506.1"/>
    <property type="molecule type" value="Genomic_DNA"/>
</dbReference>
<feature type="region of interest" description="Disordered" evidence="1">
    <location>
        <begin position="1"/>
        <end position="26"/>
    </location>
</feature>
<protein>
    <submittedName>
        <fullName evidence="2">Uncharacterized protein</fullName>
    </submittedName>
</protein>
<evidence type="ECO:0000313" key="3">
    <source>
        <dbReference type="Proteomes" id="UP001281410"/>
    </source>
</evidence>
<dbReference type="SUPFAM" id="SSF56219">
    <property type="entry name" value="DNase I-like"/>
    <property type="match status" value="1"/>
</dbReference>
<sequence length="356" mass="39784">MRGDCSKKSVNKGSGGEENCYSDGPSVIEDTLRPKKVSFKFESPKRMEAQTIHNQEGLCVDLGFVEVCSSRDGLNLETTRSVKEKSVVDMEEEVLSSDSVGTKEEMVRATVTAEKKHAMGFAEAVDGCLLSDSVGTKEDLVRATVAAERDVAERRDWSLWMRRLSVWGVERAGLIQKARKKGIAESCSSSIYIILTRKSKARFPNSELVSIDVERQSMSDMLEVEVAKILETDNVLGFDFMGVEKEVVEALARRETEDEENFKVLNGELVGLKKKVVFCNIYEANVETERREQWAYICSVQFLFPLPWCLGGDFNTVLDPSERKCVGCSLGYIRHFNSFVLKANVVDLPLAGIPFT</sequence>
<accession>A0AAE0B7K4</accession>
<proteinExistence type="predicted"/>
<comment type="caution">
    <text evidence="2">The sequence shown here is derived from an EMBL/GenBank/DDBJ whole genome shotgun (WGS) entry which is preliminary data.</text>
</comment>
<evidence type="ECO:0000256" key="1">
    <source>
        <dbReference type="SAM" id="MobiDB-lite"/>
    </source>
</evidence>
<organism evidence="2 3">
    <name type="scientific">Dipteronia sinensis</name>
    <dbReference type="NCBI Taxonomy" id="43782"/>
    <lineage>
        <taxon>Eukaryota</taxon>
        <taxon>Viridiplantae</taxon>
        <taxon>Streptophyta</taxon>
        <taxon>Embryophyta</taxon>
        <taxon>Tracheophyta</taxon>
        <taxon>Spermatophyta</taxon>
        <taxon>Magnoliopsida</taxon>
        <taxon>eudicotyledons</taxon>
        <taxon>Gunneridae</taxon>
        <taxon>Pentapetalae</taxon>
        <taxon>rosids</taxon>
        <taxon>malvids</taxon>
        <taxon>Sapindales</taxon>
        <taxon>Sapindaceae</taxon>
        <taxon>Hippocastanoideae</taxon>
        <taxon>Acereae</taxon>
        <taxon>Dipteronia</taxon>
    </lineage>
</organism>
<gene>
    <name evidence="2" type="ORF">Dsin_003387</name>
</gene>
<reference evidence="2" key="1">
    <citation type="journal article" date="2023" name="Plant J.">
        <title>Genome sequences and population genomics provide insights into the demographic history, inbreeding, and mutation load of two 'living fossil' tree species of Dipteronia.</title>
        <authorList>
            <person name="Feng Y."/>
            <person name="Comes H.P."/>
            <person name="Chen J."/>
            <person name="Zhu S."/>
            <person name="Lu R."/>
            <person name="Zhang X."/>
            <person name="Li P."/>
            <person name="Qiu J."/>
            <person name="Olsen K.M."/>
            <person name="Qiu Y."/>
        </authorList>
    </citation>
    <scope>NUCLEOTIDE SEQUENCE</scope>
    <source>
        <strain evidence="2">NBL</strain>
    </source>
</reference>